<evidence type="ECO:0000313" key="3">
    <source>
        <dbReference type="Proteomes" id="UP001595923"/>
    </source>
</evidence>
<dbReference type="Proteomes" id="UP001595923">
    <property type="component" value="Unassembled WGS sequence"/>
</dbReference>
<dbReference type="InterPro" id="IPR016181">
    <property type="entry name" value="Acyl_CoA_acyltransferase"/>
</dbReference>
<dbReference type="PANTHER" id="PTHR43441">
    <property type="entry name" value="RIBOSOMAL-PROTEIN-SERINE ACETYLTRANSFERASE"/>
    <property type="match status" value="1"/>
</dbReference>
<accession>A0ABV9DSZ6</accession>
<name>A0ABV9DSZ6_9ACTN</name>
<dbReference type="RefSeq" id="WP_378571895.1">
    <property type="nucleotide sequence ID" value="NZ_JBHSFQ010000003.1"/>
</dbReference>
<comment type="caution">
    <text evidence="2">The sequence shown here is derived from an EMBL/GenBank/DDBJ whole genome shotgun (WGS) entry which is preliminary data.</text>
</comment>
<evidence type="ECO:0000313" key="2">
    <source>
        <dbReference type="EMBL" id="MFC4561291.1"/>
    </source>
</evidence>
<organism evidence="2 3">
    <name type="scientific">Nocardiopsis mangrovi</name>
    <dbReference type="NCBI Taxonomy" id="1179818"/>
    <lineage>
        <taxon>Bacteria</taxon>
        <taxon>Bacillati</taxon>
        <taxon>Actinomycetota</taxon>
        <taxon>Actinomycetes</taxon>
        <taxon>Streptosporangiales</taxon>
        <taxon>Nocardiopsidaceae</taxon>
        <taxon>Nocardiopsis</taxon>
    </lineage>
</organism>
<dbReference type="Pfam" id="PF13302">
    <property type="entry name" value="Acetyltransf_3"/>
    <property type="match status" value="1"/>
</dbReference>
<proteinExistence type="predicted"/>
<gene>
    <name evidence="2" type="ORF">ACFO4E_05420</name>
</gene>
<dbReference type="Gene3D" id="3.40.630.30">
    <property type="match status" value="1"/>
</dbReference>
<dbReference type="EMBL" id="JBHSFQ010000003">
    <property type="protein sequence ID" value="MFC4561291.1"/>
    <property type="molecule type" value="Genomic_DNA"/>
</dbReference>
<protein>
    <submittedName>
        <fullName evidence="2">GNAT family N-acetyltransferase</fullName>
        <ecNumber evidence="2">2.3.-.-</ecNumber>
    </submittedName>
</protein>
<dbReference type="GO" id="GO:0016746">
    <property type="term" value="F:acyltransferase activity"/>
    <property type="evidence" value="ECO:0007669"/>
    <property type="project" value="UniProtKB-KW"/>
</dbReference>
<dbReference type="EC" id="2.3.-.-" evidence="2"/>
<dbReference type="PANTHER" id="PTHR43441:SF10">
    <property type="entry name" value="ACETYLTRANSFERASE"/>
    <property type="match status" value="1"/>
</dbReference>
<dbReference type="InterPro" id="IPR000182">
    <property type="entry name" value="GNAT_dom"/>
</dbReference>
<keyword evidence="3" id="KW-1185">Reference proteome</keyword>
<keyword evidence="2" id="KW-0012">Acyltransferase</keyword>
<feature type="domain" description="N-acetyltransferase" evidence="1">
    <location>
        <begin position="20"/>
        <end position="190"/>
    </location>
</feature>
<evidence type="ECO:0000259" key="1">
    <source>
        <dbReference type="PROSITE" id="PS51186"/>
    </source>
</evidence>
<dbReference type="SUPFAM" id="SSF55729">
    <property type="entry name" value="Acyl-CoA N-acyltransferases (Nat)"/>
    <property type="match status" value="1"/>
</dbReference>
<dbReference type="InterPro" id="IPR051908">
    <property type="entry name" value="Ribosomal_N-acetyltransferase"/>
</dbReference>
<sequence>MTATERASTMPAVILRTERLTLRAFTEAEIGPVHNAVRDPLTQRWLPLPEPGRDFTRADAEHWCLVEAPSARVSGDGQQWAAIETATGAFAGSFGLVRTAWKARVTEVGYWLAPQARGRGLATEAVIAVSRWAVLDQGFQRVELKAGTANTGSRGVAERAGFTFEGVERSAMPLHTGRTDLAVYSLIRTDLA</sequence>
<dbReference type="PROSITE" id="PS51186">
    <property type="entry name" value="GNAT"/>
    <property type="match status" value="1"/>
</dbReference>
<keyword evidence="2" id="KW-0808">Transferase</keyword>
<reference evidence="3" key="1">
    <citation type="journal article" date="2019" name="Int. J. Syst. Evol. Microbiol.">
        <title>The Global Catalogue of Microorganisms (GCM) 10K type strain sequencing project: providing services to taxonomists for standard genome sequencing and annotation.</title>
        <authorList>
            <consortium name="The Broad Institute Genomics Platform"/>
            <consortium name="The Broad Institute Genome Sequencing Center for Infectious Disease"/>
            <person name="Wu L."/>
            <person name="Ma J."/>
        </authorList>
    </citation>
    <scope>NUCLEOTIDE SEQUENCE [LARGE SCALE GENOMIC DNA]</scope>
    <source>
        <strain evidence="3">XZYJ18</strain>
    </source>
</reference>